<organism evidence="2 3">
    <name type="scientific">Ricinus communis</name>
    <name type="common">Castor bean</name>
    <dbReference type="NCBI Taxonomy" id="3988"/>
    <lineage>
        <taxon>Eukaryota</taxon>
        <taxon>Viridiplantae</taxon>
        <taxon>Streptophyta</taxon>
        <taxon>Embryophyta</taxon>
        <taxon>Tracheophyta</taxon>
        <taxon>Spermatophyta</taxon>
        <taxon>Magnoliopsida</taxon>
        <taxon>eudicotyledons</taxon>
        <taxon>Gunneridae</taxon>
        <taxon>Pentapetalae</taxon>
        <taxon>rosids</taxon>
        <taxon>fabids</taxon>
        <taxon>Malpighiales</taxon>
        <taxon>Euphorbiaceae</taxon>
        <taxon>Acalyphoideae</taxon>
        <taxon>Acalypheae</taxon>
        <taxon>Ricinus</taxon>
    </lineage>
</organism>
<sequence>MPALVVTRSVASISSKREDSSTMRDRSAISYANFPSVAGNKSTNSSPPIRPTKSFPRTAARRIAPNWRSTASPAACPDESDRIAFLILNAAARKAFKRAAVQGFRERVQIPFENEPVDHV</sequence>
<accession>B9T7G8</accession>
<reference evidence="3" key="1">
    <citation type="journal article" date="2010" name="Nat. Biotechnol.">
        <title>Draft genome sequence of the oilseed species Ricinus communis.</title>
        <authorList>
            <person name="Chan A.P."/>
            <person name="Crabtree J."/>
            <person name="Zhao Q."/>
            <person name="Lorenzi H."/>
            <person name="Orvis J."/>
            <person name="Puiu D."/>
            <person name="Melake-Berhan A."/>
            <person name="Jones K.M."/>
            <person name="Redman J."/>
            <person name="Chen G."/>
            <person name="Cahoon E.B."/>
            <person name="Gedil M."/>
            <person name="Stanke M."/>
            <person name="Haas B.J."/>
            <person name="Wortman J.R."/>
            <person name="Fraser-Liggett C.M."/>
            <person name="Ravel J."/>
            <person name="Rabinowicz P.D."/>
        </authorList>
    </citation>
    <scope>NUCLEOTIDE SEQUENCE [LARGE SCALE GENOMIC DNA]</scope>
    <source>
        <strain evidence="3">cv. Hale</strain>
    </source>
</reference>
<evidence type="ECO:0000313" key="2">
    <source>
        <dbReference type="EMBL" id="EEF28181.1"/>
    </source>
</evidence>
<name>B9T7G8_RICCO</name>
<gene>
    <name evidence="2" type="ORF">RCOM_0018240</name>
</gene>
<proteinExistence type="predicted"/>
<dbReference type="Proteomes" id="UP000008311">
    <property type="component" value="Unassembled WGS sequence"/>
</dbReference>
<dbReference type="EMBL" id="EQ974753">
    <property type="protein sequence ID" value="EEF28181.1"/>
    <property type="molecule type" value="Genomic_DNA"/>
</dbReference>
<dbReference type="InParanoid" id="B9T7G8"/>
<evidence type="ECO:0000256" key="1">
    <source>
        <dbReference type="SAM" id="MobiDB-lite"/>
    </source>
</evidence>
<evidence type="ECO:0000313" key="3">
    <source>
        <dbReference type="Proteomes" id="UP000008311"/>
    </source>
</evidence>
<feature type="region of interest" description="Disordered" evidence="1">
    <location>
        <begin position="1"/>
        <end position="75"/>
    </location>
</feature>
<feature type="compositionally biased region" description="Basic and acidic residues" evidence="1">
    <location>
        <begin position="15"/>
        <end position="27"/>
    </location>
</feature>
<protein>
    <submittedName>
        <fullName evidence="2">Uncharacterized protein</fullName>
    </submittedName>
</protein>
<keyword evidence="3" id="KW-1185">Reference proteome</keyword>
<dbReference type="AlphaFoldDB" id="B9T7G8"/>